<keyword evidence="2 3" id="KW-0975">Bacterial flagellum</keyword>
<dbReference type="GO" id="GO:0005198">
    <property type="term" value="F:structural molecule activity"/>
    <property type="evidence" value="ECO:0007669"/>
    <property type="project" value="UniProtKB-UniRule"/>
</dbReference>
<dbReference type="PANTHER" id="PTHR42792:SF1">
    <property type="entry name" value="FLAGELLAR HOOK-ASSOCIATED PROTEIN 3"/>
    <property type="match status" value="1"/>
</dbReference>
<organism evidence="6 7">
    <name type="scientific">Methylomirabilis oxygeniifera</name>
    <dbReference type="NCBI Taxonomy" id="671143"/>
    <lineage>
        <taxon>Bacteria</taxon>
        <taxon>Candidatus Methylomirabilota</taxon>
        <taxon>Candidatus Methylomirabilia</taxon>
        <taxon>Candidatus Methylomirabilales</taxon>
        <taxon>Candidatus Methylomirabilaceae</taxon>
        <taxon>Candidatus Methylomirabilis</taxon>
    </lineage>
</organism>
<evidence type="ECO:0000259" key="5">
    <source>
        <dbReference type="Pfam" id="PF00700"/>
    </source>
</evidence>
<feature type="domain" description="Flagellin C-terminal" evidence="5">
    <location>
        <begin position="226"/>
        <end position="306"/>
    </location>
</feature>
<evidence type="ECO:0000256" key="3">
    <source>
        <dbReference type="RuleBase" id="RU362073"/>
    </source>
</evidence>
<dbReference type="HOGENOM" id="CLU_024437_2_0_0"/>
<comment type="similarity">
    <text evidence="1 3">Belongs to the bacterial flagellin family.</text>
</comment>
<proteinExistence type="inferred from homology"/>
<keyword evidence="6" id="KW-0966">Cell projection</keyword>
<dbReference type="Pfam" id="PF00700">
    <property type="entry name" value="Flagellin_C"/>
    <property type="match status" value="1"/>
</dbReference>
<evidence type="ECO:0000313" key="7">
    <source>
        <dbReference type="Proteomes" id="UP000006898"/>
    </source>
</evidence>
<evidence type="ECO:0000259" key="4">
    <source>
        <dbReference type="Pfam" id="PF00669"/>
    </source>
</evidence>
<dbReference type="Pfam" id="PF00669">
    <property type="entry name" value="Flagellin_N"/>
    <property type="match status" value="1"/>
</dbReference>
<dbReference type="InterPro" id="IPR001029">
    <property type="entry name" value="Flagellin_N"/>
</dbReference>
<evidence type="ECO:0000256" key="2">
    <source>
        <dbReference type="ARBA" id="ARBA00023143"/>
    </source>
</evidence>
<protein>
    <recommendedName>
        <fullName evidence="3">Flagellin</fullName>
    </recommendedName>
</protein>
<comment type="function">
    <text evidence="3">Flagellin is the subunit protein which polymerizes to form the filaments of bacterial flagella.</text>
</comment>
<dbReference type="GO" id="GO:0009288">
    <property type="term" value="C:bacterial-type flagellum"/>
    <property type="evidence" value="ECO:0007669"/>
    <property type="project" value="UniProtKB-SubCell"/>
</dbReference>
<dbReference type="InterPro" id="IPR046358">
    <property type="entry name" value="Flagellin_C"/>
</dbReference>
<dbReference type="Gene3D" id="1.20.1330.10">
    <property type="entry name" value="f41 fragment of flagellin, N-terminal domain"/>
    <property type="match status" value="1"/>
</dbReference>
<dbReference type="STRING" id="671143.DAMO_1802"/>
<evidence type="ECO:0000256" key="1">
    <source>
        <dbReference type="ARBA" id="ARBA00005709"/>
    </source>
</evidence>
<feature type="domain" description="Flagellin N-terminal" evidence="4">
    <location>
        <begin position="5"/>
        <end position="131"/>
    </location>
</feature>
<name>D5MGH9_METO1</name>
<dbReference type="KEGG" id="mox:DAMO_1802"/>
<dbReference type="AlphaFoldDB" id="D5MGH9"/>
<dbReference type="EMBL" id="FP565575">
    <property type="protein sequence ID" value="CBE68860.1"/>
    <property type="molecule type" value="Genomic_DNA"/>
</dbReference>
<dbReference type="SUPFAM" id="SSF64518">
    <property type="entry name" value="Phase 1 flagellin"/>
    <property type="match status" value="1"/>
</dbReference>
<keyword evidence="6" id="KW-0969">Cilium</keyword>
<dbReference type="eggNOG" id="COG1344">
    <property type="taxonomic scope" value="Bacteria"/>
</dbReference>
<gene>
    <name evidence="6" type="ORF">DAMO_1802</name>
</gene>
<dbReference type="InterPro" id="IPR001492">
    <property type="entry name" value="Flagellin"/>
</dbReference>
<evidence type="ECO:0000313" key="6">
    <source>
        <dbReference type="EMBL" id="CBE68860.1"/>
    </source>
</evidence>
<dbReference type="PANTHER" id="PTHR42792">
    <property type="entry name" value="FLAGELLIN"/>
    <property type="match status" value="1"/>
</dbReference>
<dbReference type="Proteomes" id="UP000006898">
    <property type="component" value="Chromosome"/>
</dbReference>
<keyword evidence="3" id="KW-0964">Secreted</keyword>
<accession>D5MGH9</accession>
<reference evidence="6 7" key="1">
    <citation type="journal article" date="2010" name="Nature">
        <title>Nitrite-driven anaerobic methane oxidation by oxygenic bacteria.</title>
        <authorList>
            <person name="Ettwig K.F."/>
            <person name="Butler M.K."/>
            <person name="Le Paslier D."/>
            <person name="Pelletier E."/>
            <person name="Mangenot S."/>
            <person name="Kuypers M.M.M."/>
            <person name="Schreiber F."/>
            <person name="Dutilh B.E."/>
            <person name="Zedelius J."/>
            <person name="de Beer D."/>
            <person name="Gloerich J."/>
            <person name="Wessels H.J.C.T."/>
            <person name="van Allen T."/>
            <person name="Luesken F."/>
            <person name="Wu M."/>
            <person name="van de Pas-Schoonen K.T."/>
            <person name="Op den Camp H.J.M."/>
            <person name="Janssen-Megens E.M."/>
            <person name="Francoijs K-J."/>
            <person name="Stunnenberg H."/>
            <person name="Weissenbach J."/>
            <person name="Jetten M.S.M."/>
            <person name="Strous M."/>
        </authorList>
    </citation>
    <scope>NUCLEOTIDE SEQUENCE [LARGE SCALE GENOMIC DNA]</scope>
</reference>
<comment type="subcellular location">
    <subcellularLocation>
        <location evidence="3">Secreted</location>
    </subcellularLocation>
    <subcellularLocation>
        <location evidence="3">Bacterial flagellum</location>
    </subcellularLocation>
</comment>
<dbReference type="GO" id="GO:0005576">
    <property type="term" value="C:extracellular region"/>
    <property type="evidence" value="ECO:0007669"/>
    <property type="project" value="UniProtKB-SubCell"/>
</dbReference>
<sequence length="307" mass="32918">MRITSNAIFHQLTADINRAAIRLFERQRQVASSRRMATASDDPVGAGLAVWLRESVSKLLQAQRNGDQAEARLQASADVLAGILSDLNDVKDLAIRGIDGALTLSDRQNLATQVNQKLERLWSDANARSIDGFLFGGTYTTSTTGVLPFARVPLTGEMTGVTLASGIDGEVRAGLPGGLQVVVNVPGSTVFTSTLPRPDMFPLLITVRDQLRAGNVAGVEASLTDLEAAIDQVRVVSADVGSRIGRIRDIQARSQNDLLALRGRLSKIEDTDVAEASIEFQQAQNVYQAALAAASRVGQINLLDFLR</sequence>
<keyword evidence="6" id="KW-0282">Flagellum</keyword>